<evidence type="ECO:0000256" key="1">
    <source>
        <dbReference type="SAM" id="MobiDB-lite"/>
    </source>
</evidence>
<dbReference type="EMBL" id="CYRY02006082">
    <property type="protein sequence ID" value="VCW70615.1"/>
    <property type="molecule type" value="Genomic_DNA"/>
</dbReference>
<dbReference type="Proteomes" id="UP000269945">
    <property type="component" value="Unassembled WGS sequence"/>
</dbReference>
<feature type="region of interest" description="Disordered" evidence="1">
    <location>
        <begin position="1"/>
        <end position="21"/>
    </location>
</feature>
<dbReference type="AlphaFoldDB" id="A0A9X9PX17"/>
<name>A0A9X9PX17_GULGU</name>
<feature type="region of interest" description="Disordered" evidence="1">
    <location>
        <begin position="35"/>
        <end position="62"/>
    </location>
</feature>
<comment type="caution">
    <text evidence="2">The sequence shown here is derived from an EMBL/GenBank/DDBJ whole genome shotgun (WGS) entry which is preliminary data.</text>
</comment>
<organism evidence="2 3">
    <name type="scientific">Gulo gulo</name>
    <name type="common">Wolverine</name>
    <name type="synonym">Gluton</name>
    <dbReference type="NCBI Taxonomy" id="48420"/>
    <lineage>
        <taxon>Eukaryota</taxon>
        <taxon>Metazoa</taxon>
        <taxon>Chordata</taxon>
        <taxon>Craniata</taxon>
        <taxon>Vertebrata</taxon>
        <taxon>Euteleostomi</taxon>
        <taxon>Mammalia</taxon>
        <taxon>Eutheria</taxon>
        <taxon>Laurasiatheria</taxon>
        <taxon>Carnivora</taxon>
        <taxon>Caniformia</taxon>
        <taxon>Musteloidea</taxon>
        <taxon>Mustelidae</taxon>
        <taxon>Guloninae</taxon>
        <taxon>Gulo</taxon>
    </lineage>
</organism>
<protein>
    <submittedName>
        <fullName evidence="2">Uncharacterized protein</fullName>
    </submittedName>
</protein>
<sequence length="62" mass="6886">MWPGGTEARSAPRGRHGSPPISTVWEAVAQGWYVDRPTGSSTQPAWRQWAEEKSASHLPRTK</sequence>
<reference evidence="2 3" key="1">
    <citation type="submission" date="2018-10" db="EMBL/GenBank/DDBJ databases">
        <authorList>
            <person name="Ekblom R."/>
            <person name="Jareborg N."/>
        </authorList>
    </citation>
    <scope>NUCLEOTIDE SEQUENCE [LARGE SCALE GENOMIC DNA]</scope>
    <source>
        <tissue evidence="2">Muscle</tissue>
    </source>
</reference>
<feature type="non-terminal residue" evidence="2">
    <location>
        <position position="62"/>
    </location>
</feature>
<proteinExistence type="predicted"/>
<evidence type="ECO:0000313" key="3">
    <source>
        <dbReference type="Proteomes" id="UP000269945"/>
    </source>
</evidence>
<keyword evidence="3" id="KW-1185">Reference proteome</keyword>
<gene>
    <name evidence="2" type="ORF">BN2614_LOCUS2</name>
</gene>
<evidence type="ECO:0000313" key="2">
    <source>
        <dbReference type="EMBL" id="VCW70615.1"/>
    </source>
</evidence>
<accession>A0A9X9PX17</accession>